<name>A0A9D4TF70_CHLVU</name>
<dbReference type="EMBL" id="SIDB01000013">
    <property type="protein sequence ID" value="KAI3424051.1"/>
    <property type="molecule type" value="Genomic_DNA"/>
</dbReference>
<feature type="signal peptide" evidence="2">
    <location>
        <begin position="1"/>
        <end position="17"/>
    </location>
</feature>
<feature type="chain" id="PRO_5038540183" evidence="2">
    <location>
        <begin position="18"/>
        <end position="523"/>
    </location>
</feature>
<evidence type="ECO:0000256" key="2">
    <source>
        <dbReference type="SAM" id="SignalP"/>
    </source>
</evidence>
<proteinExistence type="predicted"/>
<dbReference type="OrthoDB" id="514617at2759"/>
<evidence type="ECO:0000256" key="1">
    <source>
        <dbReference type="SAM" id="MobiDB-lite"/>
    </source>
</evidence>
<sequence length="523" mass="53815">MRLVALLLAFLAPLACGGEDRSAESVLLPPPAQRSGASTVERTGPMLPSYMRRLLDGGNGGADPSGGNAMPSQPQVAVILAVAPGSPAVAVNASSGRIIDASAVNTTRCIRYAPGYNASDASGVDGGGGGTGVARPPLDLSRCAEQQTVVASATQTIAVQLKVNALVGSMPDGALQVEGGVVDEVRQPPYVQGAFQIFDIQVRIDEANAPCTMTVPVGAFTDLAGEPTAGSNSLVAIWDTQPPAPTISTIGKYATTDERRIPLLIDFGERVLQLNPLRLFSVTGFSRTDVLYEVLAGRVYLIGTIADPEEPVIVNVEVAAGATTDIMGNPNEAASYSLVYLPQNNQSVALGNFMSAVFATSSGSCFAGSMLINILTPFNIFPTGNNLGVMVCKVQMVYLFGQLSIPALPLNYRVAANQLGYITLDLPSPAGTSGGEGGSKKGGSDEGDEAAVVAFRSLMNEIVAFPGTPLGVLALPDNEVLLFALADDQGQAGASGLGTSPLVSVPVSAKDMQAGFLTAARWS</sequence>
<evidence type="ECO:0000313" key="3">
    <source>
        <dbReference type="EMBL" id="KAI3424051.1"/>
    </source>
</evidence>
<feature type="region of interest" description="Disordered" evidence="1">
    <location>
        <begin position="22"/>
        <end position="43"/>
    </location>
</feature>
<dbReference type="AlphaFoldDB" id="A0A9D4TF70"/>
<protein>
    <submittedName>
        <fullName evidence="3">Uncharacterized protein</fullName>
    </submittedName>
</protein>
<organism evidence="3 4">
    <name type="scientific">Chlorella vulgaris</name>
    <name type="common">Green alga</name>
    <dbReference type="NCBI Taxonomy" id="3077"/>
    <lineage>
        <taxon>Eukaryota</taxon>
        <taxon>Viridiplantae</taxon>
        <taxon>Chlorophyta</taxon>
        <taxon>core chlorophytes</taxon>
        <taxon>Trebouxiophyceae</taxon>
        <taxon>Chlorellales</taxon>
        <taxon>Chlorellaceae</taxon>
        <taxon>Chlorella clade</taxon>
        <taxon>Chlorella</taxon>
    </lineage>
</organism>
<reference evidence="3" key="1">
    <citation type="journal article" date="2019" name="Plant J.">
        <title>Chlorella vulgaris genome assembly and annotation reveals the molecular basis for metabolic acclimation to high light conditions.</title>
        <authorList>
            <person name="Cecchin M."/>
            <person name="Marcolungo L."/>
            <person name="Rossato M."/>
            <person name="Girolomoni L."/>
            <person name="Cosentino E."/>
            <person name="Cuine S."/>
            <person name="Li-Beisson Y."/>
            <person name="Delledonne M."/>
            <person name="Ballottari M."/>
        </authorList>
    </citation>
    <scope>NUCLEOTIDE SEQUENCE</scope>
    <source>
        <strain evidence="3">211/11P</strain>
    </source>
</reference>
<gene>
    <name evidence="3" type="ORF">D9Q98_009414</name>
</gene>
<accession>A0A9D4TF70</accession>
<keyword evidence="4" id="KW-1185">Reference proteome</keyword>
<dbReference type="Proteomes" id="UP001055712">
    <property type="component" value="Unassembled WGS sequence"/>
</dbReference>
<evidence type="ECO:0000313" key="4">
    <source>
        <dbReference type="Proteomes" id="UP001055712"/>
    </source>
</evidence>
<keyword evidence="2" id="KW-0732">Signal</keyword>
<comment type="caution">
    <text evidence="3">The sequence shown here is derived from an EMBL/GenBank/DDBJ whole genome shotgun (WGS) entry which is preliminary data.</text>
</comment>
<reference evidence="3" key="2">
    <citation type="submission" date="2020-11" db="EMBL/GenBank/DDBJ databases">
        <authorList>
            <person name="Cecchin M."/>
            <person name="Marcolungo L."/>
            <person name="Rossato M."/>
            <person name="Girolomoni L."/>
            <person name="Cosentino E."/>
            <person name="Cuine S."/>
            <person name="Li-Beisson Y."/>
            <person name="Delledonne M."/>
            <person name="Ballottari M."/>
        </authorList>
    </citation>
    <scope>NUCLEOTIDE SEQUENCE</scope>
    <source>
        <strain evidence="3">211/11P</strain>
        <tissue evidence="3">Whole cell</tissue>
    </source>
</reference>